<dbReference type="Ensembl" id="ENSCCRT00015030205.1">
    <property type="protein sequence ID" value="ENSCCRP00015029178.1"/>
    <property type="gene ID" value="ENSCCRG00015012311.1"/>
</dbReference>
<evidence type="ECO:0000313" key="4">
    <source>
        <dbReference type="Proteomes" id="UP000694700"/>
    </source>
</evidence>
<dbReference type="InterPro" id="IPR041588">
    <property type="entry name" value="Integrase_H2C2"/>
</dbReference>
<dbReference type="PROSITE" id="PS50994">
    <property type="entry name" value="INTEGRASE"/>
    <property type="match status" value="1"/>
</dbReference>
<dbReference type="Pfam" id="PF00665">
    <property type="entry name" value="rve"/>
    <property type="match status" value="1"/>
</dbReference>
<dbReference type="FunFam" id="3.30.420.10:FF:000032">
    <property type="entry name" value="Retrovirus-related Pol polyprotein from transposon 297-like Protein"/>
    <property type="match status" value="1"/>
</dbReference>
<evidence type="ECO:0000259" key="2">
    <source>
        <dbReference type="PROSITE" id="PS50994"/>
    </source>
</evidence>
<dbReference type="Pfam" id="PF17921">
    <property type="entry name" value="Integrase_H2C2"/>
    <property type="match status" value="1"/>
</dbReference>
<evidence type="ECO:0000256" key="1">
    <source>
        <dbReference type="ARBA" id="ARBA00039658"/>
    </source>
</evidence>
<protein>
    <recommendedName>
        <fullName evidence="1">Gypsy retrotransposon integrase-like protein 1</fullName>
    </recommendedName>
</protein>
<dbReference type="GO" id="GO:0003676">
    <property type="term" value="F:nucleic acid binding"/>
    <property type="evidence" value="ECO:0007669"/>
    <property type="project" value="InterPro"/>
</dbReference>
<evidence type="ECO:0000313" key="3">
    <source>
        <dbReference type="Ensembl" id="ENSCCRP00015088919.1"/>
    </source>
</evidence>
<dbReference type="PANTHER" id="PTHR37984">
    <property type="entry name" value="PROTEIN CBG26694"/>
    <property type="match status" value="1"/>
</dbReference>
<reference evidence="3" key="1">
    <citation type="submission" date="2025-05" db="UniProtKB">
        <authorList>
            <consortium name="Ensembl"/>
        </authorList>
    </citation>
    <scope>IDENTIFICATION</scope>
</reference>
<dbReference type="Gene3D" id="3.30.70.270">
    <property type="match status" value="1"/>
</dbReference>
<dbReference type="Gene3D" id="1.10.340.70">
    <property type="match status" value="1"/>
</dbReference>
<dbReference type="FunFam" id="1.10.340.70:FF:000001">
    <property type="entry name" value="Retrovirus-related Pol polyprotein from transposon gypsy-like Protein"/>
    <property type="match status" value="1"/>
</dbReference>
<organism evidence="3 4">
    <name type="scientific">Cyprinus carpio</name>
    <name type="common">Common carp</name>
    <dbReference type="NCBI Taxonomy" id="7962"/>
    <lineage>
        <taxon>Eukaryota</taxon>
        <taxon>Metazoa</taxon>
        <taxon>Chordata</taxon>
        <taxon>Craniata</taxon>
        <taxon>Vertebrata</taxon>
        <taxon>Euteleostomi</taxon>
        <taxon>Actinopterygii</taxon>
        <taxon>Neopterygii</taxon>
        <taxon>Teleostei</taxon>
        <taxon>Ostariophysi</taxon>
        <taxon>Cypriniformes</taxon>
        <taxon>Cyprinidae</taxon>
        <taxon>Cyprininae</taxon>
        <taxon>Cyprinus</taxon>
    </lineage>
</organism>
<name>A0A8C1Y2Q2_CYPCA</name>
<dbReference type="InterPro" id="IPR036397">
    <property type="entry name" value="RNaseH_sf"/>
</dbReference>
<dbReference type="InterPro" id="IPR050951">
    <property type="entry name" value="Retrovirus_Pol_polyprotein"/>
</dbReference>
<dbReference type="SUPFAM" id="SSF56672">
    <property type="entry name" value="DNA/RNA polymerases"/>
    <property type="match status" value="1"/>
</dbReference>
<dbReference type="SUPFAM" id="SSF53098">
    <property type="entry name" value="Ribonuclease H-like"/>
    <property type="match status" value="1"/>
</dbReference>
<proteinExistence type="predicted"/>
<dbReference type="GO" id="GO:0015074">
    <property type="term" value="P:DNA integration"/>
    <property type="evidence" value="ECO:0007669"/>
    <property type="project" value="InterPro"/>
</dbReference>
<dbReference type="InterPro" id="IPR043128">
    <property type="entry name" value="Rev_trsase/Diguanyl_cyclase"/>
</dbReference>
<dbReference type="Ensembl" id="ENSCCRT00015091786.1">
    <property type="protein sequence ID" value="ENSCCRP00015088919.1"/>
    <property type="gene ID" value="ENSCCRG00015035881.1"/>
</dbReference>
<dbReference type="PANTHER" id="PTHR37984:SF15">
    <property type="entry name" value="INTEGRASE CATALYTIC DOMAIN-CONTAINING PROTEIN"/>
    <property type="match status" value="1"/>
</dbReference>
<dbReference type="InterPro" id="IPR001584">
    <property type="entry name" value="Integrase_cat-core"/>
</dbReference>
<feature type="domain" description="Integrase catalytic" evidence="2">
    <location>
        <begin position="134"/>
        <end position="293"/>
    </location>
</feature>
<dbReference type="InterPro" id="IPR043502">
    <property type="entry name" value="DNA/RNA_pol_sf"/>
</dbReference>
<sequence>MDVVLADLQWTTCLVYLDDIIVFGRTFQEHLQRLDEVLSKLRYRLVRIPPANSDAVSVIQVVLPRNLVPGVLFMLHNTTTGGHLGIQKLQAKVKDRFYWPGWFGDVKKWCRECHDCASRKDSGKAPCAPLQMSRVSRPYERVALDILGPLPETPNKNRYILVVGDYFSKWTEAFPLPNQEAQSIAKVLVEEWVCRYGVPRSVHSDQGRNFESSLFKELCRLLQINKSRTSPYHPQSDGLIERFNRTLLSMLSLFVDDNQMNWDRLLPYVMMAYRSSIQASTGFTPYKVLFGREMVLPVDIMLGVDNVQTFQSVNEYVTGVAESLSTVVEAVKRHQDLASNRQKTHADFRANFHYYVVGDVINVGDYSF</sequence>
<dbReference type="Gene3D" id="3.30.420.10">
    <property type="entry name" value="Ribonuclease H-like superfamily/Ribonuclease H"/>
    <property type="match status" value="1"/>
</dbReference>
<dbReference type="InterPro" id="IPR012337">
    <property type="entry name" value="RNaseH-like_sf"/>
</dbReference>
<accession>A0A8C1Y2Q2</accession>
<dbReference type="Proteomes" id="UP000694700">
    <property type="component" value="Unplaced"/>
</dbReference>
<dbReference type="AlphaFoldDB" id="A0A8C1Y2Q2"/>